<keyword evidence="2" id="KW-0677">Repeat</keyword>
<dbReference type="GO" id="GO:0016866">
    <property type="term" value="F:intramolecular transferase activity"/>
    <property type="evidence" value="ECO:0007669"/>
    <property type="project" value="InterPro"/>
</dbReference>
<evidence type="ECO:0000259" key="3">
    <source>
        <dbReference type="Pfam" id="PF13243"/>
    </source>
</evidence>
<gene>
    <name evidence="4" type="ORF">SARC_09830</name>
</gene>
<name>A0A0L0FLR0_9EUKA</name>
<dbReference type="InterPro" id="IPR032696">
    <property type="entry name" value="SQ_cyclase_C"/>
</dbReference>
<dbReference type="GO" id="GO:0016104">
    <property type="term" value="P:triterpenoid biosynthetic process"/>
    <property type="evidence" value="ECO:0007669"/>
    <property type="project" value="InterPro"/>
</dbReference>
<proteinExistence type="inferred from homology"/>
<dbReference type="STRING" id="667725.A0A0L0FLR0"/>
<dbReference type="InterPro" id="IPR018333">
    <property type="entry name" value="Squalene_cyclase"/>
</dbReference>
<dbReference type="InterPro" id="IPR008930">
    <property type="entry name" value="Terpenoid_cyclase/PrenylTrfase"/>
</dbReference>
<protein>
    <recommendedName>
        <fullName evidence="3">Squalene cyclase C-terminal domain-containing protein</fullName>
    </recommendedName>
</protein>
<sequence length="184" mass="20597">MVDYDYVECTSSALTGLSLFRKIYPHHRTAEVSQAINKARTYMLGVQRPDGSFEGMWGICFTYGIWFAIDGLVEAGETYDSPTGAAKRACAFLLSKQKEDGGWGETFMSCVTREYAQHPRSQVIQTAWAVLSLLRAGYPDHAPIRRGIELLLSRQQANGNWINNRKNTIVAVIYKGFVSYLPSS</sequence>
<keyword evidence="5" id="KW-1185">Reference proteome</keyword>
<reference evidence="4 5" key="1">
    <citation type="submission" date="2011-02" db="EMBL/GenBank/DDBJ databases">
        <title>The Genome Sequence of Sphaeroforma arctica JP610.</title>
        <authorList>
            <consortium name="The Broad Institute Genome Sequencing Platform"/>
            <person name="Russ C."/>
            <person name="Cuomo C."/>
            <person name="Young S.K."/>
            <person name="Zeng Q."/>
            <person name="Gargeya S."/>
            <person name="Alvarado L."/>
            <person name="Berlin A."/>
            <person name="Chapman S.B."/>
            <person name="Chen Z."/>
            <person name="Freedman E."/>
            <person name="Gellesch M."/>
            <person name="Goldberg J."/>
            <person name="Griggs A."/>
            <person name="Gujja S."/>
            <person name="Heilman E."/>
            <person name="Heiman D."/>
            <person name="Howarth C."/>
            <person name="Mehta T."/>
            <person name="Neiman D."/>
            <person name="Pearson M."/>
            <person name="Roberts A."/>
            <person name="Saif S."/>
            <person name="Shea T."/>
            <person name="Shenoy N."/>
            <person name="Sisk P."/>
            <person name="Stolte C."/>
            <person name="Sykes S."/>
            <person name="White J."/>
            <person name="Yandava C."/>
            <person name="Burger G."/>
            <person name="Gray M.W."/>
            <person name="Holland P.W.H."/>
            <person name="King N."/>
            <person name="Lang F.B.F."/>
            <person name="Roger A.J."/>
            <person name="Ruiz-Trillo I."/>
            <person name="Haas B."/>
            <person name="Nusbaum C."/>
            <person name="Birren B."/>
        </authorList>
    </citation>
    <scope>NUCLEOTIDE SEQUENCE [LARGE SCALE GENOMIC DNA]</scope>
    <source>
        <strain evidence="4 5">JP610</strain>
    </source>
</reference>
<dbReference type="GO" id="GO:0005811">
    <property type="term" value="C:lipid droplet"/>
    <property type="evidence" value="ECO:0007669"/>
    <property type="project" value="InterPro"/>
</dbReference>
<dbReference type="GeneID" id="25910334"/>
<dbReference type="EMBL" id="KQ242652">
    <property type="protein sequence ID" value="KNC77714.1"/>
    <property type="molecule type" value="Genomic_DNA"/>
</dbReference>
<dbReference type="OrthoDB" id="21502at2759"/>
<comment type="similarity">
    <text evidence="1">Belongs to the terpene cyclase/mutase family.</text>
</comment>
<dbReference type="AlphaFoldDB" id="A0A0L0FLR0"/>
<dbReference type="Pfam" id="PF13243">
    <property type="entry name" value="SQHop_cyclase_C"/>
    <property type="match status" value="1"/>
</dbReference>
<accession>A0A0L0FLR0</accession>
<evidence type="ECO:0000256" key="2">
    <source>
        <dbReference type="ARBA" id="ARBA00022737"/>
    </source>
</evidence>
<evidence type="ECO:0000256" key="1">
    <source>
        <dbReference type="ARBA" id="ARBA00009755"/>
    </source>
</evidence>
<dbReference type="Gene3D" id="1.50.10.20">
    <property type="match status" value="1"/>
</dbReference>
<evidence type="ECO:0000313" key="5">
    <source>
        <dbReference type="Proteomes" id="UP000054560"/>
    </source>
</evidence>
<evidence type="ECO:0000313" key="4">
    <source>
        <dbReference type="EMBL" id="KNC77714.1"/>
    </source>
</evidence>
<dbReference type="Proteomes" id="UP000054560">
    <property type="component" value="Unassembled WGS sequence"/>
</dbReference>
<dbReference type="RefSeq" id="XP_014151616.1">
    <property type="nucleotide sequence ID" value="XM_014296141.1"/>
</dbReference>
<dbReference type="SUPFAM" id="SSF48239">
    <property type="entry name" value="Terpenoid cyclases/Protein prenyltransferases"/>
    <property type="match status" value="1"/>
</dbReference>
<dbReference type="eggNOG" id="KOG0497">
    <property type="taxonomic scope" value="Eukaryota"/>
</dbReference>
<dbReference type="PANTHER" id="PTHR11764:SF20">
    <property type="entry name" value="LANOSTEROL SYNTHASE"/>
    <property type="match status" value="1"/>
</dbReference>
<dbReference type="PANTHER" id="PTHR11764">
    <property type="entry name" value="TERPENE CYCLASE/MUTASE FAMILY MEMBER"/>
    <property type="match status" value="1"/>
</dbReference>
<feature type="domain" description="Squalene cyclase C-terminal" evidence="3">
    <location>
        <begin position="26"/>
        <end position="166"/>
    </location>
</feature>
<organism evidence="4 5">
    <name type="scientific">Sphaeroforma arctica JP610</name>
    <dbReference type="NCBI Taxonomy" id="667725"/>
    <lineage>
        <taxon>Eukaryota</taxon>
        <taxon>Ichthyosporea</taxon>
        <taxon>Ichthyophonida</taxon>
        <taxon>Sphaeroforma</taxon>
    </lineage>
</organism>